<evidence type="ECO:0000313" key="1">
    <source>
        <dbReference type="EMBL" id="MBO0361135.1"/>
    </source>
</evidence>
<evidence type="ECO:0000313" key="2">
    <source>
        <dbReference type="Proteomes" id="UP000664144"/>
    </source>
</evidence>
<accession>A0A939JF57</accession>
<dbReference type="Proteomes" id="UP000664144">
    <property type="component" value="Unassembled WGS sequence"/>
</dbReference>
<dbReference type="AlphaFoldDB" id="A0A939JF57"/>
<sequence>MLALSGLILSLANCSHSVPKDAASLGKYLENPANGLLITQEQGPYVLTAKYLPSAYLTALEQPTAGAPQASPAGTSSVPVAIFKLRVASKNPTSSVQGLLRETVTLLTPDEQQHALFYQMQQAGYLQVGSQRVRPIAAYVEMTPQREQYLDIVFTFSLHDAPLPAASEVTFVLDKAFFLAYPVRFAFAAENIQAVAS</sequence>
<dbReference type="RefSeq" id="WP_206987036.1">
    <property type="nucleotide sequence ID" value="NZ_JAFLQZ010000034.1"/>
</dbReference>
<protein>
    <submittedName>
        <fullName evidence="1">Uncharacterized protein</fullName>
    </submittedName>
</protein>
<dbReference type="EMBL" id="JAFLQZ010000034">
    <property type="protein sequence ID" value="MBO0361135.1"/>
    <property type="molecule type" value="Genomic_DNA"/>
</dbReference>
<reference evidence="1" key="1">
    <citation type="submission" date="2021-03" db="EMBL/GenBank/DDBJ databases">
        <authorList>
            <person name="Kim M.K."/>
        </authorList>
    </citation>
    <scope>NUCLEOTIDE SEQUENCE</scope>
    <source>
        <strain evidence="1">BT186</strain>
    </source>
</reference>
<comment type="caution">
    <text evidence="1">The sequence shown here is derived from an EMBL/GenBank/DDBJ whole genome shotgun (WGS) entry which is preliminary data.</text>
</comment>
<organism evidence="1 2">
    <name type="scientific">Hymenobacter telluris</name>
    <dbReference type="NCBI Taxonomy" id="2816474"/>
    <lineage>
        <taxon>Bacteria</taxon>
        <taxon>Pseudomonadati</taxon>
        <taxon>Bacteroidota</taxon>
        <taxon>Cytophagia</taxon>
        <taxon>Cytophagales</taxon>
        <taxon>Hymenobacteraceae</taxon>
        <taxon>Hymenobacter</taxon>
    </lineage>
</organism>
<name>A0A939JF57_9BACT</name>
<proteinExistence type="predicted"/>
<gene>
    <name evidence="1" type="ORF">J0X19_24465</name>
</gene>
<keyword evidence="2" id="KW-1185">Reference proteome</keyword>